<sequence length="78" mass="8099">MAKVTEVRALCLRFLCAHYSSLCAAGALNCPNRVVVGESPSPAAIETTRESRVSADATSSASPNRAAPPVWRDPASVG</sequence>
<organism evidence="3 4">
    <name type="scientific">Lentinus brumalis</name>
    <dbReference type="NCBI Taxonomy" id="2498619"/>
    <lineage>
        <taxon>Eukaryota</taxon>
        <taxon>Fungi</taxon>
        <taxon>Dikarya</taxon>
        <taxon>Basidiomycota</taxon>
        <taxon>Agaricomycotina</taxon>
        <taxon>Agaricomycetes</taxon>
        <taxon>Polyporales</taxon>
        <taxon>Polyporaceae</taxon>
        <taxon>Lentinus</taxon>
    </lineage>
</organism>
<keyword evidence="4" id="KW-1185">Reference proteome</keyword>
<evidence type="ECO:0000313" key="4">
    <source>
        <dbReference type="Proteomes" id="UP000256964"/>
    </source>
</evidence>
<gene>
    <name evidence="3" type="ORF">OH76DRAFT_1396317</name>
</gene>
<dbReference type="Proteomes" id="UP000256964">
    <property type="component" value="Unassembled WGS sequence"/>
</dbReference>
<evidence type="ECO:0000256" key="2">
    <source>
        <dbReference type="SAM" id="SignalP"/>
    </source>
</evidence>
<feature type="chain" id="PRO_5016704963" description="Secreted protein" evidence="2">
    <location>
        <begin position="26"/>
        <end position="78"/>
    </location>
</feature>
<proteinExistence type="predicted"/>
<evidence type="ECO:0000313" key="3">
    <source>
        <dbReference type="EMBL" id="RDX55971.1"/>
    </source>
</evidence>
<name>A0A371DTY2_9APHY</name>
<accession>A0A371DTY2</accession>
<feature type="signal peptide" evidence="2">
    <location>
        <begin position="1"/>
        <end position="25"/>
    </location>
</feature>
<dbReference type="AlphaFoldDB" id="A0A371DTY2"/>
<protein>
    <recommendedName>
        <fullName evidence="5">Secreted protein</fullName>
    </recommendedName>
</protein>
<evidence type="ECO:0008006" key="5">
    <source>
        <dbReference type="Google" id="ProtNLM"/>
    </source>
</evidence>
<feature type="region of interest" description="Disordered" evidence="1">
    <location>
        <begin position="44"/>
        <end position="78"/>
    </location>
</feature>
<dbReference type="EMBL" id="KZ857381">
    <property type="protein sequence ID" value="RDX55971.1"/>
    <property type="molecule type" value="Genomic_DNA"/>
</dbReference>
<evidence type="ECO:0000256" key="1">
    <source>
        <dbReference type="SAM" id="MobiDB-lite"/>
    </source>
</evidence>
<reference evidence="3 4" key="1">
    <citation type="journal article" date="2018" name="Biotechnol. Biofuels">
        <title>Integrative visual omics of the white-rot fungus Polyporus brumalis exposes the biotechnological potential of its oxidative enzymes for delignifying raw plant biomass.</title>
        <authorList>
            <person name="Miyauchi S."/>
            <person name="Rancon A."/>
            <person name="Drula E."/>
            <person name="Hage H."/>
            <person name="Chaduli D."/>
            <person name="Favel A."/>
            <person name="Grisel S."/>
            <person name="Henrissat B."/>
            <person name="Herpoel-Gimbert I."/>
            <person name="Ruiz-Duenas F.J."/>
            <person name="Chevret D."/>
            <person name="Hainaut M."/>
            <person name="Lin J."/>
            <person name="Wang M."/>
            <person name="Pangilinan J."/>
            <person name="Lipzen A."/>
            <person name="Lesage-Meessen L."/>
            <person name="Navarro D."/>
            <person name="Riley R."/>
            <person name="Grigoriev I.V."/>
            <person name="Zhou S."/>
            <person name="Raouche S."/>
            <person name="Rosso M.N."/>
        </authorList>
    </citation>
    <scope>NUCLEOTIDE SEQUENCE [LARGE SCALE GENOMIC DNA]</scope>
    <source>
        <strain evidence="3 4">BRFM 1820</strain>
    </source>
</reference>
<keyword evidence="2" id="KW-0732">Signal</keyword>